<dbReference type="GO" id="GO:0004222">
    <property type="term" value="F:metalloendopeptidase activity"/>
    <property type="evidence" value="ECO:0007669"/>
    <property type="project" value="InterPro"/>
</dbReference>
<dbReference type="Pfam" id="PF01432">
    <property type="entry name" value="Peptidase_M3"/>
    <property type="match status" value="1"/>
</dbReference>
<evidence type="ECO:0000256" key="4">
    <source>
        <dbReference type="ARBA" id="ARBA00022801"/>
    </source>
</evidence>
<dbReference type="GO" id="GO:0046872">
    <property type="term" value="F:metal ion binding"/>
    <property type="evidence" value="ECO:0007669"/>
    <property type="project" value="UniProtKB-UniRule"/>
</dbReference>
<keyword evidence="6 7" id="KW-0482">Metalloprotease</keyword>
<keyword evidence="11" id="KW-1185">Reference proteome</keyword>
<evidence type="ECO:0000256" key="1">
    <source>
        <dbReference type="ARBA" id="ARBA00006040"/>
    </source>
</evidence>
<keyword evidence="5 7" id="KW-0862">Zinc</keyword>
<dbReference type="InterPro" id="IPR024079">
    <property type="entry name" value="MetalloPept_cat_dom_sf"/>
</dbReference>
<evidence type="ECO:0000259" key="9">
    <source>
        <dbReference type="Pfam" id="PF01432"/>
    </source>
</evidence>
<keyword evidence="2 7" id="KW-0645">Protease</keyword>
<accession>A0A1E1KPX2</accession>
<dbReference type="SUPFAM" id="SSF55486">
    <property type="entry name" value="Metalloproteases ('zincins'), catalytic domain"/>
    <property type="match status" value="1"/>
</dbReference>
<evidence type="ECO:0000256" key="7">
    <source>
        <dbReference type="RuleBase" id="RU003435"/>
    </source>
</evidence>
<dbReference type="InParanoid" id="A0A1E1KPX2"/>
<dbReference type="AlphaFoldDB" id="A0A1E1KPX2"/>
<dbReference type="PANTHER" id="PTHR11804">
    <property type="entry name" value="PROTEASE M3 THIMET OLIGOPEPTIDASE-RELATED"/>
    <property type="match status" value="1"/>
</dbReference>
<feature type="domain" description="Peptidase M3A/M3B catalytic" evidence="9">
    <location>
        <begin position="179"/>
        <end position="638"/>
    </location>
</feature>
<reference evidence="11" key="1">
    <citation type="submission" date="2016-03" db="EMBL/GenBank/DDBJ databases">
        <authorList>
            <person name="Ploux O."/>
        </authorList>
    </citation>
    <scope>NUCLEOTIDE SEQUENCE [LARGE SCALE GENOMIC DNA]</scope>
    <source>
        <strain evidence="11">UK7</strain>
    </source>
</reference>
<name>A0A1E1KPX2_9HELO</name>
<dbReference type="GO" id="GO:0006508">
    <property type="term" value="P:proteolysis"/>
    <property type="evidence" value="ECO:0007669"/>
    <property type="project" value="UniProtKB-KW"/>
</dbReference>
<dbReference type="PANTHER" id="PTHR11804:SF84">
    <property type="entry name" value="SACCHAROLYSIN"/>
    <property type="match status" value="1"/>
</dbReference>
<protein>
    <recommendedName>
        <fullName evidence="9">Peptidase M3A/M3B catalytic domain-containing protein</fullName>
    </recommendedName>
</protein>
<dbReference type="EMBL" id="FJUW01000018">
    <property type="protein sequence ID" value="CZT00063.1"/>
    <property type="molecule type" value="Genomic_DNA"/>
</dbReference>
<evidence type="ECO:0000313" key="11">
    <source>
        <dbReference type="Proteomes" id="UP000178129"/>
    </source>
</evidence>
<comment type="similarity">
    <text evidence="1 7">Belongs to the peptidase M3 family.</text>
</comment>
<keyword evidence="3 7" id="KW-0479">Metal-binding</keyword>
<dbReference type="GO" id="GO:0006518">
    <property type="term" value="P:peptide metabolic process"/>
    <property type="evidence" value="ECO:0007669"/>
    <property type="project" value="TreeGrafter"/>
</dbReference>
<dbReference type="Gene3D" id="1.10.1370.10">
    <property type="entry name" value="Neurolysin, domain 3"/>
    <property type="match status" value="1"/>
</dbReference>
<comment type="caution">
    <text evidence="10">The sequence shown here is derived from an EMBL/GenBank/DDBJ whole genome shotgun (WGS) entry which is preliminary data.</text>
</comment>
<dbReference type="Gene3D" id="3.40.390.10">
    <property type="entry name" value="Collagenase (Catalytic Domain)"/>
    <property type="match status" value="1"/>
</dbReference>
<evidence type="ECO:0000256" key="2">
    <source>
        <dbReference type="ARBA" id="ARBA00022670"/>
    </source>
</evidence>
<feature type="region of interest" description="Disordered" evidence="8">
    <location>
        <begin position="80"/>
        <end position="104"/>
    </location>
</feature>
<dbReference type="Proteomes" id="UP000178129">
    <property type="component" value="Unassembled WGS sequence"/>
</dbReference>
<evidence type="ECO:0000256" key="3">
    <source>
        <dbReference type="ARBA" id="ARBA00022723"/>
    </source>
</evidence>
<organism evidence="10 11">
    <name type="scientific">Rhynchosporium graminicola</name>
    <dbReference type="NCBI Taxonomy" id="2792576"/>
    <lineage>
        <taxon>Eukaryota</taxon>
        <taxon>Fungi</taxon>
        <taxon>Dikarya</taxon>
        <taxon>Ascomycota</taxon>
        <taxon>Pezizomycotina</taxon>
        <taxon>Leotiomycetes</taxon>
        <taxon>Helotiales</taxon>
        <taxon>Ploettnerulaceae</taxon>
        <taxon>Rhynchosporium</taxon>
    </lineage>
</organism>
<evidence type="ECO:0000313" key="10">
    <source>
        <dbReference type="EMBL" id="CZT00063.1"/>
    </source>
</evidence>
<evidence type="ECO:0000256" key="8">
    <source>
        <dbReference type="SAM" id="MobiDB-lite"/>
    </source>
</evidence>
<sequence>MYPTALWQWRIVTCVTRQCGRRSQGWPSLMAMNSSYHDSTCQPSPIVHGQNVKCSYNFPTWARGFTSTATYGIAEYKRMKSKEEKAREKSTREPGASIPTKDPRLIGPDSTFQEIVVAESLLTNDYWDSVRAENSRVYFSTRELEGANVTEFNNLETRKRSLSRKHGSPLNWAARAKFAATRQKLVEWEENCCAHLAKDFEAIIRIRAKIARLSGVKNYMELKQRAKMLNANSADAFLTSIQHEIAPFVKSQREEMLKMKLRDDGCFNLGDAIHCSTRVLAERDLSSGNRPNFYQYFPTWTTSRRLLATMGKVFGIEFIEISPEQPAYENVLRGYKETPWASPTQDQDKAKRPLLFAARNTRDVPKPGADLGYLVLDLIHSAGKGRSSLCIQFNTYSKDMDDNGMRMVLPEINVALVSNIKPASPTEPSLLSHPDVRTLAHELGHGIHRLVRKNLIGCPWDSIEIPSYLLEYWVLVPEILQRLSSHYIYEDPKYMLHWRRSNRDAPLPPERAPLETFDSIKFISNPRNTLYQLQILLWQGKFDVQAHSYTLEQTETMNLGLDCQEILSDLGICGANEAWMAKGINNAYLAWKFLESYSTSYYSYLIAEVYARDIYNHAFAKDPLNEKQGRRFRQIVLEHRDAVWSPNEEWQMRNDPYRYLIHVLKLWVTGRSETTMGALEKFMGRPLSDKAFVKALREGSEQEDERSLSNKFREIWARFRARI</sequence>
<gene>
    <name evidence="10" type="ORF">RCO7_01782</name>
</gene>
<proteinExistence type="inferred from homology"/>
<dbReference type="InterPro" id="IPR001567">
    <property type="entry name" value="Pept_M3A_M3B_dom"/>
</dbReference>
<feature type="compositionally biased region" description="Basic and acidic residues" evidence="8">
    <location>
        <begin position="80"/>
        <end position="92"/>
    </location>
</feature>
<comment type="cofactor">
    <cofactor evidence="7">
        <name>Zn(2+)</name>
        <dbReference type="ChEBI" id="CHEBI:29105"/>
    </cofactor>
    <text evidence="7">Binds 1 zinc ion.</text>
</comment>
<dbReference type="InterPro" id="IPR024077">
    <property type="entry name" value="Neurolysin/TOP_dom2"/>
</dbReference>
<evidence type="ECO:0000256" key="6">
    <source>
        <dbReference type="ARBA" id="ARBA00023049"/>
    </source>
</evidence>
<dbReference type="InterPro" id="IPR045090">
    <property type="entry name" value="Pept_M3A_M3B"/>
</dbReference>
<keyword evidence="4 7" id="KW-0378">Hydrolase</keyword>
<evidence type="ECO:0000256" key="5">
    <source>
        <dbReference type="ARBA" id="ARBA00022833"/>
    </source>
</evidence>